<proteinExistence type="predicted"/>
<dbReference type="OrthoDB" id="8194222at2759"/>
<dbReference type="EMBL" id="BGPR01000495">
    <property type="protein sequence ID" value="GBM23267.1"/>
    <property type="molecule type" value="Genomic_DNA"/>
</dbReference>
<reference evidence="2 3" key="1">
    <citation type="journal article" date="2019" name="Sci. Rep.">
        <title>Orb-weaving spider Araneus ventricosus genome elucidates the spidroin gene catalogue.</title>
        <authorList>
            <person name="Kono N."/>
            <person name="Nakamura H."/>
            <person name="Ohtoshi R."/>
            <person name="Moran D.A.P."/>
            <person name="Shinohara A."/>
            <person name="Yoshida Y."/>
            <person name="Fujiwara M."/>
            <person name="Mori M."/>
            <person name="Tomita M."/>
            <person name="Arakawa K."/>
        </authorList>
    </citation>
    <scope>NUCLEOTIDE SEQUENCE [LARGE SCALE GENOMIC DNA]</scope>
</reference>
<comment type="caution">
    <text evidence="2">The sequence shown here is derived from an EMBL/GenBank/DDBJ whole genome shotgun (WGS) entry which is preliminary data.</text>
</comment>
<dbReference type="AlphaFoldDB" id="A0A4Y2E3K9"/>
<gene>
    <name evidence="2" type="ORF">AVEN_26003_1</name>
</gene>
<organism evidence="2 3">
    <name type="scientific">Araneus ventricosus</name>
    <name type="common">Orbweaver spider</name>
    <name type="synonym">Epeira ventricosa</name>
    <dbReference type="NCBI Taxonomy" id="182803"/>
    <lineage>
        <taxon>Eukaryota</taxon>
        <taxon>Metazoa</taxon>
        <taxon>Ecdysozoa</taxon>
        <taxon>Arthropoda</taxon>
        <taxon>Chelicerata</taxon>
        <taxon>Arachnida</taxon>
        <taxon>Araneae</taxon>
        <taxon>Araneomorphae</taxon>
        <taxon>Entelegynae</taxon>
        <taxon>Araneoidea</taxon>
        <taxon>Araneidae</taxon>
        <taxon>Araneus</taxon>
    </lineage>
</organism>
<protein>
    <submittedName>
        <fullName evidence="2">Uncharacterized protein</fullName>
    </submittedName>
</protein>
<sequence>MEEVLAVLENYSSTTTPLIEDFPKTTASQDILEEISPLPSSSNTERKRKKLVQVKRSKLITSRKSKEDLKMNAKMELKSEEEKREGGASSVQKPLKKTGISVGFVKAGLTKIAPILKEATFFYECDVYVTKKM</sequence>
<feature type="compositionally biased region" description="Basic and acidic residues" evidence="1">
    <location>
        <begin position="65"/>
        <end position="86"/>
    </location>
</feature>
<evidence type="ECO:0000313" key="2">
    <source>
        <dbReference type="EMBL" id="GBM23267.1"/>
    </source>
</evidence>
<name>A0A4Y2E3K9_ARAVE</name>
<dbReference type="Proteomes" id="UP000499080">
    <property type="component" value="Unassembled WGS sequence"/>
</dbReference>
<evidence type="ECO:0000256" key="1">
    <source>
        <dbReference type="SAM" id="MobiDB-lite"/>
    </source>
</evidence>
<feature type="region of interest" description="Disordered" evidence="1">
    <location>
        <begin position="65"/>
        <end position="93"/>
    </location>
</feature>
<accession>A0A4Y2E3K9</accession>
<keyword evidence="3" id="KW-1185">Reference proteome</keyword>
<evidence type="ECO:0000313" key="3">
    <source>
        <dbReference type="Proteomes" id="UP000499080"/>
    </source>
</evidence>